<dbReference type="InterPro" id="IPR052552">
    <property type="entry name" value="YeaO-like"/>
</dbReference>
<dbReference type="PANTHER" id="PTHR36849:SF1">
    <property type="entry name" value="CYTOPLASMIC PROTEIN"/>
    <property type="match status" value="1"/>
</dbReference>
<gene>
    <name evidence="1" type="ORF">OL599_19365</name>
</gene>
<proteinExistence type="predicted"/>
<organism evidence="1 2">
    <name type="scientific">Limobrevibacterium gyesilva</name>
    <dbReference type="NCBI Taxonomy" id="2991712"/>
    <lineage>
        <taxon>Bacteria</taxon>
        <taxon>Pseudomonadati</taxon>
        <taxon>Pseudomonadota</taxon>
        <taxon>Alphaproteobacteria</taxon>
        <taxon>Acetobacterales</taxon>
        <taxon>Acetobacteraceae</taxon>
        <taxon>Limobrevibacterium</taxon>
    </lineage>
</organism>
<dbReference type="AlphaFoldDB" id="A0AA41YMP3"/>
<protein>
    <submittedName>
        <fullName evidence="1">DUF488 domain-containing protein</fullName>
    </submittedName>
</protein>
<dbReference type="PANTHER" id="PTHR36849">
    <property type="entry name" value="CYTOPLASMIC PROTEIN-RELATED"/>
    <property type="match status" value="1"/>
</dbReference>
<reference evidence="1" key="2">
    <citation type="submission" date="2022-10" db="EMBL/GenBank/DDBJ databases">
        <authorList>
            <person name="Trinh H.N."/>
        </authorList>
    </citation>
    <scope>NUCLEOTIDE SEQUENCE</scope>
    <source>
        <strain evidence="1">RN2-1</strain>
    </source>
</reference>
<accession>A0AA41YMP3</accession>
<dbReference type="RefSeq" id="WP_264715558.1">
    <property type="nucleotide sequence ID" value="NZ_JAPDNT010000023.1"/>
</dbReference>
<dbReference type="Pfam" id="PF22752">
    <property type="entry name" value="DUF488-N3i"/>
    <property type="match status" value="1"/>
</dbReference>
<name>A0AA41YMP3_9PROT</name>
<evidence type="ECO:0000313" key="1">
    <source>
        <dbReference type="EMBL" id="MCW3476729.1"/>
    </source>
</evidence>
<reference evidence="1" key="1">
    <citation type="submission" date="2022-09" db="EMBL/GenBank/DDBJ databases">
        <title>Rhodovastum sp. nov. RN2-1 isolated from soil in Seongnam, South Korea.</title>
        <authorList>
            <person name="Le N.T."/>
        </authorList>
    </citation>
    <scope>NUCLEOTIDE SEQUENCE</scope>
    <source>
        <strain evidence="1">RN2-1</strain>
    </source>
</reference>
<sequence>MSEVRLKRAYDSPAAADGTRILVDRLWPRGVKQSDAKIALWLKDVGPSTELRRWFAHDPAKWPEFQKRYAAELAHNPAMDALRAEVRQHGQVTLIFGARDTEHNNAVVLRDILARPPVASR</sequence>
<keyword evidence="2" id="KW-1185">Reference proteome</keyword>
<evidence type="ECO:0000313" key="2">
    <source>
        <dbReference type="Proteomes" id="UP001165679"/>
    </source>
</evidence>
<dbReference type="EMBL" id="JAPDNT010000023">
    <property type="protein sequence ID" value="MCW3476729.1"/>
    <property type="molecule type" value="Genomic_DNA"/>
</dbReference>
<comment type="caution">
    <text evidence="1">The sequence shown here is derived from an EMBL/GenBank/DDBJ whole genome shotgun (WGS) entry which is preliminary data.</text>
</comment>
<dbReference type="Proteomes" id="UP001165679">
    <property type="component" value="Unassembled WGS sequence"/>
</dbReference>